<dbReference type="InterPro" id="IPR036390">
    <property type="entry name" value="WH_DNA-bd_sf"/>
</dbReference>
<dbReference type="RefSeq" id="WP_239361401.1">
    <property type="nucleotide sequence ID" value="NZ_JAKREW010000001.1"/>
</dbReference>
<dbReference type="EMBL" id="JAKREW010000001">
    <property type="protein sequence ID" value="MCG7503605.1"/>
    <property type="molecule type" value="Genomic_DNA"/>
</dbReference>
<dbReference type="Gene3D" id="3.40.190.290">
    <property type="match status" value="1"/>
</dbReference>
<dbReference type="Proteomes" id="UP001201701">
    <property type="component" value="Unassembled WGS sequence"/>
</dbReference>
<dbReference type="PANTHER" id="PTHR30126:SF77">
    <property type="entry name" value="TRANSCRIPTIONAL REGULATORY PROTEIN"/>
    <property type="match status" value="1"/>
</dbReference>
<evidence type="ECO:0000313" key="6">
    <source>
        <dbReference type="EMBL" id="MCG7503605.1"/>
    </source>
</evidence>
<protein>
    <submittedName>
        <fullName evidence="6">LysR family transcriptional regulator</fullName>
    </submittedName>
</protein>
<evidence type="ECO:0000256" key="4">
    <source>
        <dbReference type="ARBA" id="ARBA00023163"/>
    </source>
</evidence>
<dbReference type="InterPro" id="IPR036388">
    <property type="entry name" value="WH-like_DNA-bd_sf"/>
</dbReference>
<gene>
    <name evidence="6" type="ORF">L4923_01080</name>
</gene>
<sequence>MIDTMIPFNIKQLETFLLVAAFGSFRKAAERLNTTQPAVSTRIAGLEEALGAKLFERQSSTVRLTAQGQQLLPSAQSVLKVAERLQLTAKSLAETAGVLRLGVSETIVHAWLPDFLKQLQANCPLVDADILVDSSATLRSELMSHRIDLAFLTGPVSEYAIENIDLPPFPLVWVCAPDLQLPKGRKLFLHELARFPIISYARSTRPYAELYRKFSRDLEEMPRIFPANSIAAALKMAMSGIGIASLPQEVVLEHKVAGKLRIVDCEWHPSDLQFTASYSSEPSNPLAEQAAQLAACTAHSYAVRAGRTRTE</sequence>
<organism evidence="6 7">
    <name type="scientific">Mesorhizobium retamae</name>
    <dbReference type="NCBI Taxonomy" id="2912854"/>
    <lineage>
        <taxon>Bacteria</taxon>
        <taxon>Pseudomonadati</taxon>
        <taxon>Pseudomonadota</taxon>
        <taxon>Alphaproteobacteria</taxon>
        <taxon>Hyphomicrobiales</taxon>
        <taxon>Phyllobacteriaceae</taxon>
        <taxon>Mesorhizobium</taxon>
    </lineage>
</organism>
<dbReference type="Pfam" id="PF03466">
    <property type="entry name" value="LysR_substrate"/>
    <property type="match status" value="1"/>
</dbReference>
<comment type="caution">
    <text evidence="6">The sequence shown here is derived from an EMBL/GenBank/DDBJ whole genome shotgun (WGS) entry which is preliminary data.</text>
</comment>
<dbReference type="Gene3D" id="1.10.10.10">
    <property type="entry name" value="Winged helix-like DNA-binding domain superfamily/Winged helix DNA-binding domain"/>
    <property type="match status" value="1"/>
</dbReference>
<dbReference type="PRINTS" id="PR00039">
    <property type="entry name" value="HTHLYSR"/>
</dbReference>
<keyword evidence="7" id="KW-1185">Reference proteome</keyword>
<name>A0ABS9Q881_9HYPH</name>
<feature type="domain" description="HTH lysR-type" evidence="5">
    <location>
        <begin position="8"/>
        <end position="65"/>
    </location>
</feature>
<evidence type="ECO:0000259" key="5">
    <source>
        <dbReference type="PROSITE" id="PS50931"/>
    </source>
</evidence>
<dbReference type="PANTHER" id="PTHR30126">
    <property type="entry name" value="HTH-TYPE TRANSCRIPTIONAL REGULATOR"/>
    <property type="match status" value="1"/>
</dbReference>
<evidence type="ECO:0000256" key="2">
    <source>
        <dbReference type="ARBA" id="ARBA00023015"/>
    </source>
</evidence>
<keyword evidence="2" id="KW-0805">Transcription regulation</keyword>
<keyword evidence="4" id="KW-0804">Transcription</keyword>
<evidence type="ECO:0000313" key="7">
    <source>
        <dbReference type="Proteomes" id="UP001201701"/>
    </source>
</evidence>
<dbReference type="Pfam" id="PF00126">
    <property type="entry name" value="HTH_1"/>
    <property type="match status" value="1"/>
</dbReference>
<dbReference type="SUPFAM" id="SSF46785">
    <property type="entry name" value="Winged helix' DNA-binding domain"/>
    <property type="match status" value="1"/>
</dbReference>
<evidence type="ECO:0000256" key="3">
    <source>
        <dbReference type="ARBA" id="ARBA00023125"/>
    </source>
</evidence>
<accession>A0ABS9Q881</accession>
<dbReference type="InterPro" id="IPR000847">
    <property type="entry name" value="LysR_HTH_N"/>
</dbReference>
<evidence type="ECO:0000256" key="1">
    <source>
        <dbReference type="ARBA" id="ARBA00009437"/>
    </source>
</evidence>
<dbReference type="InterPro" id="IPR005119">
    <property type="entry name" value="LysR_subst-bd"/>
</dbReference>
<comment type="similarity">
    <text evidence="1">Belongs to the LysR transcriptional regulatory family.</text>
</comment>
<reference evidence="6 7" key="1">
    <citation type="submission" date="2022-02" db="EMBL/GenBank/DDBJ databases">
        <title>Draft genome sequence of Mezorhizobium retamae strain IRAMC:0171 isolated from Retama raetam nodules.</title>
        <authorList>
            <person name="Bengaied R."/>
            <person name="Sbissi I."/>
            <person name="Huber K."/>
            <person name="Ghodbane F."/>
            <person name="Nouioui I."/>
            <person name="Tarhouni M."/>
            <person name="Gtari M."/>
        </authorList>
    </citation>
    <scope>NUCLEOTIDE SEQUENCE [LARGE SCALE GENOMIC DNA]</scope>
    <source>
        <strain evidence="6 7">IRAMC:0171</strain>
    </source>
</reference>
<proteinExistence type="inferred from homology"/>
<dbReference type="CDD" id="cd05466">
    <property type="entry name" value="PBP2_LTTR_substrate"/>
    <property type="match status" value="1"/>
</dbReference>
<keyword evidence="3" id="KW-0238">DNA-binding</keyword>
<dbReference type="PROSITE" id="PS50931">
    <property type="entry name" value="HTH_LYSR"/>
    <property type="match status" value="1"/>
</dbReference>
<dbReference type="SUPFAM" id="SSF53850">
    <property type="entry name" value="Periplasmic binding protein-like II"/>
    <property type="match status" value="1"/>
</dbReference>